<dbReference type="GO" id="GO:0006308">
    <property type="term" value="P:DNA catabolic process"/>
    <property type="evidence" value="ECO:0007669"/>
    <property type="project" value="InterPro"/>
</dbReference>
<keyword evidence="1" id="KW-0378">Hydrolase</keyword>
<sequence length="234" mass="26182">MFLLDTRESDLIKILEGVEGMSVKQLPVADIWLGVDAEGKMAEGGVIIERKSIRDLEASILDGRYREQRGRILSYCQENKTQPMYILEGSLSSSTGRLQKKAIMKFINRLIFHYQIPVMQTASVQETAELIQTLVEQWKDDPKNLQRTTELVKVTDGIHVQKKANASDHRQFAISCLAQCPGVSVKMAEALIDNFKSLKGVIEAPVKDIESVKVGTRKVGPVVSKRLSEILNQT</sequence>
<dbReference type="SMART" id="SM00891">
    <property type="entry name" value="ERCC4"/>
    <property type="match status" value="1"/>
</dbReference>
<dbReference type="GO" id="GO:0048476">
    <property type="term" value="C:Holliday junction resolvase complex"/>
    <property type="evidence" value="ECO:0007669"/>
    <property type="project" value="TreeGrafter"/>
</dbReference>
<dbReference type="Gene3D" id="1.10.150.20">
    <property type="entry name" value="5' to 3' exonuclease, C-terminal subdomain"/>
    <property type="match status" value="1"/>
</dbReference>
<dbReference type="GO" id="GO:0000712">
    <property type="term" value="P:resolution of meiotic recombination intermediates"/>
    <property type="evidence" value="ECO:0007669"/>
    <property type="project" value="TreeGrafter"/>
</dbReference>
<dbReference type="InterPro" id="IPR033309">
    <property type="entry name" value="Mus81"/>
</dbReference>
<dbReference type="GO" id="GO:0000727">
    <property type="term" value="P:double-strand break repair via break-induced replication"/>
    <property type="evidence" value="ECO:0007669"/>
    <property type="project" value="TreeGrafter"/>
</dbReference>
<dbReference type="InterPro" id="IPR006166">
    <property type="entry name" value="ERCC4_domain"/>
</dbReference>
<dbReference type="AlphaFoldDB" id="A0A6C0DUA5"/>
<dbReference type="InterPro" id="IPR010994">
    <property type="entry name" value="RuvA_2-like"/>
</dbReference>
<accession>A0A6C0DUA5</accession>
<protein>
    <recommendedName>
        <fullName evidence="2">ERCC4 domain-containing protein</fullName>
    </recommendedName>
</protein>
<evidence type="ECO:0000259" key="2">
    <source>
        <dbReference type="SMART" id="SM00891"/>
    </source>
</evidence>
<dbReference type="GO" id="GO:0005634">
    <property type="term" value="C:nucleus"/>
    <property type="evidence" value="ECO:0007669"/>
    <property type="project" value="TreeGrafter"/>
</dbReference>
<evidence type="ECO:0000256" key="1">
    <source>
        <dbReference type="ARBA" id="ARBA00022801"/>
    </source>
</evidence>
<dbReference type="Gene3D" id="3.40.50.10130">
    <property type="match status" value="1"/>
</dbReference>
<dbReference type="GO" id="GO:0008821">
    <property type="term" value="F:crossover junction DNA endonuclease activity"/>
    <property type="evidence" value="ECO:0007669"/>
    <property type="project" value="InterPro"/>
</dbReference>
<evidence type="ECO:0000313" key="3">
    <source>
        <dbReference type="EMBL" id="QHT20407.1"/>
    </source>
</evidence>
<dbReference type="EMBL" id="MN739677">
    <property type="protein sequence ID" value="QHT20407.1"/>
    <property type="molecule type" value="Genomic_DNA"/>
</dbReference>
<dbReference type="InterPro" id="IPR011335">
    <property type="entry name" value="Restrct_endonuc-II-like"/>
</dbReference>
<organism evidence="3">
    <name type="scientific">viral metagenome</name>
    <dbReference type="NCBI Taxonomy" id="1070528"/>
    <lineage>
        <taxon>unclassified sequences</taxon>
        <taxon>metagenomes</taxon>
        <taxon>organismal metagenomes</taxon>
    </lineage>
</organism>
<dbReference type="Pfam" id="PF02732">
    <property type="entry name" value="ERCC4"/>
    <property type="match status" value="1"/>
</dbReference>
<dbReference type="GO" id="GO:0031573">
    <property type="term" value="P:mitotic intra-S DNA damage checkpoint signaling"/>
    <property type="evidence" value="ECO:0007669"/>
    <property type="project" value="TreeGrafter"/>
</dbReference>
<dbReference type="GO" id="GO:0003677">
    <property type="term" value="F:DNA binding"/>
    <property type="evidence" value="ECO:0007669"/>
    <property type="project" value="InterPro"/>
</dbReference>
<dbReference type="SUPFAM" id="SSF52980">
    <property type="entry name" value="Restriction endonuclease-like"/>
    <property type="match status" value="1"/>
</dbReference>
<proteinExistence type="predicted"/>
<dbReference type="SUPFAM" id="SSF47781">
    <property type="entry name" value="RuvA domain 2-like"/>
    <property type="match status" value="1"/>
</dbReference>
<dbReference type="PANTHER" id="PTHR13451:SF0">
    <property type="entry name" value="CROSSOVER JUNCTION ENDONUCLEASE MUS81"/>
    <property type="match status" value="1"/>
</dbReference>
<dbReference type="PANTHER" id="PTHR13451">
    <property type="entry name" value="CLASS II CROSSOVER JUNCTION ENDONUCLEASE MUS81"/>
    <property type="match status" value="1"/>
</dbReference>
<feature type="domain" description="ERCC4" evidence="2">
    <location>
        <begin position="1"/>
        <end position="91"/>
    </location>
</feature>
<name>A0A6C0DUA5_9ZZZZ</name>
<reference evidence="3" key="1">
    <citation type="journal article" date="2020" name="Nature">
        <title>Giant virus diversity and host interactions through global metagenomics.</title>
        <authorList>
            <person name="Schulz F."/>
            <person name="Roux S."/>
            <person name="Paez-Espino D."/>
            <person name="Jungbluth S."/>
            <person name="Walsh D.A."/>
            <person name="Denef V.J."/>
            <person name="McMahon K.D."/>
            <person name="Konstantinidis K.T."/>
            <person name="Eloe-Fadrosh E.A."/>
            <person name="Kyrpides N.C."/>
            <person name="Woyke T."/>
        </authorList>
    </citation>
    <scope>NUCLEOTIDE SEQUENCE</scope>
    <source>
        <strain evidence="3">GVMAG-M-3300023174-60</strain>
    </source>
</reference>
<dbReference type="GO" id="GO:0048257">
    <property type="term" value="F:3'-flap endonuclease activity"/>
    <property type="evidence" value="ECO:0007669"/>
    <property type="project" value="TreeGrafter"/>
</dbReference>